<comment type="caution">
    <text evidence="1">The sequence shown here is derived from an EMBL/GenBank/DDBJ whole genome shotgun (WGS) entry which is preliminary data.</text>
</comment>
<feature type="non-terminal residue" evidence="1">
    <location>
        <position position="1"/>
    </location>
</feature>
<dbReference type="RefSeq" id="WP_256601525.1">
    <property type="nucleotide sequence ID" value="NZ_JANIBJ010000010.1"/>
</dbReference>
<evidence type="ECO:0000313" key="1">
    <source>
        <dbReference type="EMBL" id="MCQ8103782.1"/>
    </source>
</evidence>
<proteinExistence type="predicted"/>
<protein>
    <submittedName>
        <fullName evidence="1">Uncharacterized protein</fullName>
    </submittedName>
</protein>
<gene>
    <name evidence="1" type="ORF">NP590_06665</name>
</gene>
<dbReference type="EMBL" id="JANIBJ010000010">
    <property type="protein sequence ID" value="MCQ8103782.1"/>
    <property type="molecule type" value="Genomic_DNA"/>
</dbReference>
<reference evidence="1 2" key="1">
    <citation type="submission" date="2022-07" db="EMBL/GenBank/DDBJ databases">
        <title>Methylomonas rivi sp. nov., Methylomonas rosea sp. nov., Methylomonas aureus sp. nov. and Methylomonas subterranea sp. nov., four novel methanotrophs isolated from a freshwater creek and the deep terrestrial subsurface.</title>
        <authorList>
            <person name="Abin C."/>
            <person name="Sankaranarayanan K."/>
            <person name="Garner C."/>
            <person name="Sindelar R."/>
            <person name="Kotary K."/>
            <person name="Garner R."/>
            <person name="Barclay S."/>
            <person name="Lawson P."/>
            <person name="Krumholz L."/>
        </authorList>
    </citation>
    <scope>NUCLEOTIDE SEQUENCE [LARGE SCALE GENOMIC DNA]</scope>
    <source>
        <strain evidence="1 2">SURF-2</strain>
    </source>
</reference>
<name>A0ABT1TE91_9GAMM</name>
<organism evidence="1 2">
    <name type="scientific">Methylomonas subterranea</name>
    <dbReference type="NCBI Taxonomy" id="2952225"/>
    <lineage>
        <taxon>Bacteria</taxon>
        <taxon>Pseudomonadati</taxon>
        <taxon>Pseudomonadota</taxon>
        <taxon>Gammaproteobacteria</taxon>
        <taxon>Methylococcales</taxon>
        <taxon>Methylococcaceae</taxon>
        <taxon>Methylomonas</taxon>
    </lineage>
</organism>
<sequence>KLNPYSQNIKLKAKAVGWVEQLETQQKIVKLGFISLNPTYKACRNSTRFSPGRFVFRYFLLATHKFVRSEFEQPKAGPKGESQGWLS</sequence>
<keyword evidence="2" id="KW-1185">Reference proteome</keyword>
<evidence type="ECO:0000313" key="2">
    <source>
        <dbReference type="Proteomes" id="UP001524499"/>
    </source>
</evidence>
<accession>A0ABT1TE91</accession>
<dbReference type="Proteomes" id="UP001524499">
    <property type="component" value="Unassembled WGS sequence"/>
</dbReference>